<evidence type="ECO:0000259" key="1">
    <source>
        <dbReference type="Pfam" id="PF02915"/>
    </source>
</evidence>
<accession>A0A0F8XWW4</accession>
<proteinExistence type="predicted"/>
<dbReference type="InterPro" id="IPR012347">
    <property type="entry name" value="Ferritin-like"/>
</dbReference>
<reference evidence="2" key="1">
    <citation type="journal article" date="2015" name="Nature">
        <title>Complex archaea that bridge the gap between prokaryotes and eukaryotes.</title>
        <authorList>
            <person name="Spang A."/>
            <person name="Saw J.H."/>
            <person name="Jorgensen S.L."/>
            <person name="Zaremba-Niedzwiedzka K."/>
            <person name="Martijn J."/>
            <person name="Lind A.E."/>
            <person name="van Eijk R."/>
            <person name="Schleper C."/>
            <person name="Guy L."/>
            <person name="Ettema T.J."/>
        </authorList>
    </citation>
    <scope>NUCLEOTIDE SEQUENCE</scope>
</reference>
<dbReference type="GO" id="GO:0046872">
    <property type="term" value="F:metal ion binding"/>
    <property type="evidence" value="ECO:0007669"/>
    <property type="project" value="InterPro"/>
</dbReference>
<dbReference type="Gene3D" id="1.20.1260.10">
    <property type="match status" value="1"/>
</dbReference>
<name>A0A0F8XWW4_9ZZZZ</name>
<dbReference type="EMBL" id="LAZR01056776">
    <property type="protein sequence ID" value="KKK73463.1"/>
    <property type="molecule type" value="Genomic_DNA"/>
</dbReference>
<evidence type="ECO:0000313" key="2">
    <source>
        <dbReference type="EMBL" id="KKK73463.1"/>
    </source>
</evidence>
<gene>
    <name evidence="2" type="ORF">LCGC14_2893560</name>
</gene>
<comment type="caution">
    <text evidence="2">The sequence shown here is derived from an EMBL/GenBank/DDBJ whole genome shotgun (WGS) entry which is preliminary data.</text>
</comment>
<feature type="non-terminal residue" evidence="2">
    <location>
        <position position="1"/>
    </location>
</feature>
<dbReference type="InterPro" id="IPR003251">
    <property type="entry name" value="Rr_diiron-bd_dom"/>
</dbReference>
<dbReference type="SUPFAM" id="SSF47240">
    <property type="entry name" value="Ferritin-like"/>
    <property type="match status" value="1"/>
</dbReference>
<dbReference type="Pfam" id="PF02915">
    <property type="entry name" value="Rubrerythrin"/>
    <property type="match status" value="1"/>
</dbReference>
<dbReference type="GO" id="GO:0016491">
    <property type="term" value="F:oxidoreductase activity"/>
    <property type="evidence" value="ECO:0007669"/>
    <property type="project" value="InterPro"/>
</dbReference>
<dbReference type="InterPro" id="IPR009078">
    <property type="entry name" value="Ferritin-like_SF"/>
</dbReference>
<sequence length="101" mass="11476">GHKVQLEGIKQGAALSPPVKVTDLKIADYTVTVEAGPDMNYQDAIVLAMQREKAAFKLYSDLAWLAEDPELKDIFLILAQEEARHKLRFEIEFDEIVFKEN</sequence>
<organism evidence="2">
    <name type="scientific">marine sediment metagenome</name>
    <dbReference type="NCBI Taxonomy" id="412755"/>
    <lineage>
        <taxon>unclassified sequences</taxon>
        <taxon>metagenomes</taxon>
        <taxon>ecological metagenomes</taxon>
    </lineage>
</organism>
<protein>
    <recommendedName>
        <fullName evidence="1">Rubrerythrin diiron-binding domain-containing protein</fullName>
    </recommendedName>
</protein>
<feature type="domain" description="Rubrerythrin diiron-binding" evidence="1">
    <location>
        <begin position="45"/>
        <end position="90"/>
    </location>
</feature>
<dbReference type="AlphaFoldDB" id="A0A0F8XWW4"/>